<reference evidence="1" key="1">
    <citation type="submission" date="2020-04" db="EMBL/GenBank/DDBJ databases">
        <authorList>
            <person name="Chiriac C."/>
            <person name="Salcher M."/>
            <person name="Ghai R."/>
            <person name="Kavagutti S V."/>
        </authorList>
    </citation>
    <scope>NUCLEOTIDE SEQUENCE</scope>
</reference>
<sequence>MILDEYNSLPADLKLDARLAITLGMVGIIYIPKYDPCQSIWVRGEYLGFDKNWKPRQDPAILWGLTGERIDLLHEHMLGNWSCGLDRYQWVSGKTKEEAVIKAYCEADPNGHWAKWCKENEVAV</sequence>
<protein>
    <submittedName>
        <fullName evidence="1">Uncharacterized protein</fullName>
    </submittedName>
</protein>
<dbReference type="EMBL" id="LR796581">
    <property type="protein sequence ID" value="CAB4152336.1"/>
    <property type="molecule type" value="Genomic_DNA"/>
</dbReference>
<accession>A0A6J5N4V6</accession>
<organism evidence="1">
    <name type="scientific">uncultured Caudovirales phage</name>
    <dbReference type="NCBI Taxonomy" id="2100421"/>
    <lineage>
        <taxon>Viruses</taxon>
        <taxon>Duplodnaviria</taxon>
        <taxon>Heunggongvirae</taxon>
        <taxon>Uroviricota</taxon>
        <taxon>Caudoviricetes</taxon>
        <taxon>Peduoviridae</taxon>
        <taxon>Maltschvirus</taxon>
        <taxon>Maltschvirus maltsch</taxon>
    </lineage>
</organism>
<proteinExistence type="predicted"/>
<name>A0A6J5N4V6_9CAUD</name>
<evidence type="ECO:0000313" key="1">
    <source>
        <dbReference type="EMBL" id="CAB4152336.1"/>
    </source>
</evidence>
<gene>
    <name evidence="1" type="ORF">UFOVP607_9</name>
</gene>